<feature type="domain" description="CBM20" evidence="1">
    <location>
        <begin position="1"/>
        <end position="92"/>
    </location>
</feature>
<evidence type="ECO:0000259" key="1">
    <source>
        <dbReference type="PROSITE" id="PS51166"/>
    </source>
</evidence>
<gene>
    <name evidence="2" type="ORF">A3K92_03645</name>
</gene>
<dbReference type="PROSITE" id="PS51166">
    <property type="entry name" value="CBM20"/>
    <property type="match status" value="1"/>
</dbReference>
<dbReference type="InterPro" id="IPR013784">
    <property type="entry name" value="Carb-bd-like_fold"/>
</dbReference>
<reference evidence="2 3" key="1">
    <citation type="submission" date="2016-03" db="EMBL/GenBank/DDBJ databases">
        <title>Complete genome sequence of Thermococcus gorgonarius.</title>
        <authorList>
            <person name="Oger P.M."/>
        </authorList>
    </citation>
    <scope>NUCLEOTIDE SEQUENCE [LARGE SCALE GENOMIC DNA]</scope>
    <source>
        <strain evidence="2 3">W-12</strain>
    </source>
</reference>
<organism evidence="2 3">
    <name type="scientific">Thermococcus gorgonarius</name>
    <dbReference type="NCBI Taxonomy" id="71997"/>
    <lineage>
        <taxon>Archaea</taxon>
        <taxon>Methanobacteriati</taxon>
        <taxon>Methanobacteriota</taxon>
        <taxon>Thermococci</taxon>
        <taxon>Thermococcales</taxon>
        <taxon>Thermococcaceae</taxon>
        <taxon>Thermococcus</taxon>
    </lineage>
</organism>
<keyword evidence="2" id="KW-0547">Nucleotide-binding</keyword>
<keyword evidence="2" id="KW-0067">ATP-binding</keyword>
<dbReference type="InterPro" id="IPR013783">
    <property type="entry name" value="Ig-like_fold"/>
</dbReference>
<dbReference type="GO" id="GO:2001070">
    <property type="term" value="F:starch binding"/>
    <property type="evidence" value="ECO:0007669"/>
    <property type="project" value="InterPro"/>
</dbReference>
<dbReference type="SUPFAM" id="SSF53474">
    <property type="entry name" value="alpha/beta-Hydrolases"/>
    <property type="match status" value="1"/>
</dbReference>
<keyword evidence="3" id="KW-1185">Reference proteome</keyword>
<dbReference type="OrthoDB" id="97615at2157"/>
<proteinExistence type="predicted"/>
<evidence type="ECO:0000313" key="3">
    <source>
        <dbReference type="Proteomes" id="UP000250134"/>
    </source>
</evidence>
<dbReference type="InterPro" id="IPR000801">
    <property type="entry name" value="Esterase-like"/>
</dbReference>
<dbReference type="Pfam" id="PF00756">
    <property type="entry name" value="Esterase"/>
    <property type="match status" value="1"/>
</dbReference>
<dbReference type="Gene3D" id="3.40.50.1820">
    <property type="entry name" value="alpha/beta hydrolase"/>
    <property type="match status" value="1"/>
</dbReference>
<dbReference type="SUPFAM" id="SSF49452">
    <property type="entry name" value="Starch-binding domain-like"/>
    <property type="match status" value="1"/>
</dbReference>
<dbReference type="EMBL" id="CP014855">
    <property type="protein sequence ID" value="ASJ00629.1"/>
    <property type="molecule type" value="Genomic_DNA"/>
</dbReference>
<dbReference type="Gene3D" id="2.60.40.10">
    <property type="entry name" value="Immunoglobulins"/>
    <property type="match status" value="1"/>
</dbReference>
<dbReference type="InterPro" id="IPR002044">
    <property type="entry name" value="CBM20"/>
</dbReference>
<sequence>MPEYTPDGDYVYIAGDFNGWNPGDERYRLKKLPDGRWAINLTFPYGTVIEFKFTRGSWETVEKGPNEEEIPNRRFVFKEPGTYEFTVHNWRDYVESSKEHTITGDVRTFKRFIPQLNDTRRTWVYLPPDYNSSRKRYPVLYMFDGQNLFDSATAFLEEWGVDEALEKLYGEENFSIIVVGIDNGGDKRIDEYAPWVNEKYGRGGLGNATLEFIVENLKPFIDSQYRTDPEKTGIMGSSLGGLMALYAGFLYPDVFQYVGAMSPAFWFNPQIYDFVKNASKGPKRIYIDWGTAESQEIVSGAEKMVKILENRGYTEGVNLKVVIDEGGEHNEYYWGKRFPGAVLWLFG</sequence>
<dbReference type="PANTHER" id="PTHR48098:SF6">
    <property type="entry name" value="FERRI-BACILLIBACTIN ESTERASE BESA"/>
    <property type="match status" value="1"/>
</dbReference>
<name>A0A2Z2M660_THEGO</name>
<dbReference type="SMART" id="SM01065">
    <property type="entry name" value="CBM_2"/>
    <property type="match status" value="1"/>
</dbReference>
<dbReference type="GO" id="GO:0005524">
    <property type="term" value="F:ATP binding"/>
    <property type="evidence" value="ECO:0007669"/>
    <property type="project" value="UniProtKB-KW"/>
</dbReference>
<dbReference type="KEGG" id="tgg:A3K92_03645"/>
<accession>A0A2Z2M660</accession>
<dbReference type="AlphaFoldDB" id="A0A2Z2M660"/>
<dbReference type="Proteomes" id="UP000250134">
    <property type="component" value="Chromosome"/>
</dbReference>
<dbReference type="InterPro" id="IPR029058">
    <property type="entry name" value="AB_hydrolase_fold"/>
</dbReference>
<dbReference type="PANTHER" id="PTHR48098">
    <property type="entry name" value="ENTEROCHELIN ESTERASE-RELATED"/>
    <property type="match status" value="1"/>
</dbReference>
<evidence type="ECO:0000313" key="2">
    <source>
        <dbReference type="EMBL" id="ASJ00629.1"/>
    </source>
</evidence>
<protein>
    <submittedName>
        <fullName evidence="2">Phosphonate ABC transporter ATP-binding protein</fullName>
    </submittedName>
</protein>
<dbReference type="InterPro" id="IPR050583">
    <property type="entry name" value="Mycobacterial_A85_antigen"/>
</dbReference>